<dbReference type="SUPFAM" id="SSF48452">
    <property type="entry name" value="TPR-like"/>
    <property type="match status" value="1"/>
</dbReference>
<dbReference type="EMBL" id="KB300094">
    <property type="protein sequence ID" value="ELU07261.1"/>
    <property type="molecule type" value="Genomic_DNA"/>
</dbReference>
<dbReference type="GO" id="GO:0070286">
    <property type="term" value="P:axonemal dynein complex assembly"/>
    <property type="evidence" value="ECO:0007669"/>
    <property type="project" value="TreeGrafter"/>
</dbReference>
<feature type="repeat" description="TPR" evidence="1">
    <location>
        <begin position="186"/>
        <end position="219"/>
    </location>
</feature>
<evidence type="ECO:0000313" key="3">
    <source>
        <dbReference type="EnsemblMetazoa" id="CapteP220389"/>
    </source>
</evidence>
<dbReference type="InterPro" id="IPR011990">
    <property type="entry name" value="TPR-like_helical_dom_sf"/>
</dbReference>
<evidence type="ECO:0000256" key="1">
    <source>
        <dbReference type="PROSITE-ProRule" id="PRU00339"/>
    </source>
</evidence>
<dbReference type="EnsemblMetazoa" id="CapteT220389">
    <property type="protein sequence ID" value="CapteP220389"/>
    <property type="gene ID" value="CapteG220389"/>
</dbReference>
<evidence type="ECO:0000313" key="2">
    <source>
        <dbReference type="EMBL" id="ELU07261.1"/>
    </source>
</evidence>
<organism evidence="2">
    <name type="scientific">Capitella teleta</name>
    <name type="common">Polychaete worm</name>
    <dbReference type="NCBI Taxonomy" id="283909"/>
    <lineage>
        <taxon>Eukaryota</taxon>
        <taxon>Metazoa</taxon>
        <taxon>Spiralia</taxon>
        <taxon>Lophotrochozoa</taxon>
        <taxon>Annelida</taxon>
        <taxon>Polychaeta</taxon>
        <taxon>Sedentaria</taxon>
        <taxon>Scolecida</taxon>
        <taxon>Capitellidae</taxon>
        <taxon>Capitella</taxon>
    </lineage>
</organism>
<dbReference type="PROSITE" id="PS50005">
    <property type="entry name" value="TPR"/>
    <property type="match status" value="1"/>
</dbReference>
<name>R7UV42_CAPTE</name>
<accession>R7UV42</accession>
<keyword evidence="1" id="KW-0802">TPR repeat</keyword>
<dbReference type="SMART" id="SM00028">
    <property type="entry name" value="TPR"/>
    <property type="match status" value="3"/>
</dbReference>
<dbReference type="PANTHER" id="PTHR46540:SF1">
    <property type="entry name" value="TETRATRICOPEPTIDE REPEAT PROTEIN 12"/>
    <property type="match status" value="1"/>
</dbReference>
<dbReference type="InterPro" id="IPR019734">
    <property type="entry name" value="TPR_rpt"/>
</dbReference>
<dbReference type="Gene3D" id="1.25.40.10">
    <property type="entry name" value="Tetratricopeptide repeat domain"/>
    <property type="match status" value="1"/>
</dbReference>
<dbReference type="GO" id="GO:0007288">
    <property type="term" value="P:sperm axoneme assembly"/>
    <property type="evidence" value="ECO:0007669"/>
    <property type="project" value="TreeGrafter"/>
</dbReference>
<dbReference type="Pfam" id="PF00515">
    <property type="entry name" value="TPR_1"/>
    <property type="match status" value="1"/>
</dbReference>
<keyword evidence="4" id="KW-1185">Reference proteome</keyword>
<dbReference type="Proteomes" id="UP000014760">
    <property type="component" value="Unassembled WGS sequence"/>
</dbReference>
<feature type="non-terminal residue" evidence="2">
    <location>
        <position position="354"/>
    </location>
</feature>
<dbReference type="OMA" id="WIALENC"/>
<reference evidence="3" key="3">
    <citation type="submission" date="2015-06" db="UniProtKB">
        <authorList>
            <consortium name="EnsemblMetazoa"/>
        </authorList>
    </citation>
    <scope>IDENTIFICATION</scope>
</reference>
<reference evidence="2 4" key="2">
    <citation type="journal article" date="2013" name="Nature">
        <title>Insights into bilaterian evolution from three spiralian genomes.</title>
        <authorList>
            <person name="Simakov O."/>
            <person name="Marletaz F."/>
            <person name="Cho S.J."/>
            <person name="Edsinger-Gonzales E."/>
            <person name="Havlak P."/>
            <person name="Hellsten U."/>
            <person name="Kuo D.H."/>
            <person name="Larsson T."/>
            <person name="Lv J."/>
            <person name="Arendt D."/>
            <person name="Savage R."/>
            <person name="Osoegawa K."/>
            <person name="de Jong P."/>
            <person name="Grimwood J."/>
            <person name="Chapman J.A."/>
            <person name="Shapiro H."/>
            <person name="Aerts A."/>
            <person name="Otillar R.P."/>
            <person name="Terry A.Y."/>
            <person name="Boore J.L."/>
            <person name="Grigoriev I.V."/>
            <person name="Lindberg D.R."/>
            <person name="Seaver E.C."/>
            <person name="Weisblat D.A."/>
            <person name="Putnam N.H."/>
            <person name="Rokhsar D.S."/>
        </authorList>
    </citation>
    <scope>NUCLEOTIDE SEQUENCE</scope>
    <source>
        <strain evidence="2 4">I ESC-2004</strain>
    </source>
</reference>
<dbReference type="STRING" id="283909.R7UV42"/>
<dbReference type="HOGENOM" id="CLU_724720_0_0_1"/>
<dbReference type="GO" id="GO:0005737">
    <property type="term" value="C:cytoplasm"/>
    <property type="evidence" value="ECO:0007669"/>
    <property type="project" value="TreeGrafter"/>
</dbReference>
<dbReference type="InterPro" id="IPR043195">
    <property type="entry name" value="TTC12"/>
</dbReference>
<dbReference type="EMBL" id="AMQN01001162">
    <property type="status" value="NOT_ANNOTATED_CDS"/>
    <property type="molecule type" value="Genomic_DNA"/>
</dbReference>
<dbReference type="OrthoDB" id="629492at2759"/>
<dbReference type="PANTHER" id="PTHR46540">
    <property type="entry name" value="TETRATRICOPEPTIDE REPEAT PROTEIN 12"/>
    <property type="match status" value="1"/>
</dbReference>
<sequence length="354" mass="39691">MADDKAQLEDFLGKVDEIGGFISCMVTTDTLSQPLDTLIKGLSNSDDDCIKKADDFLAKLEPKKKFPATDNTGVNRTLINKDAYKEPPLSNPTEDFMKTVEIDAKERSERKRKNEKKANTIKEIANEQFKHGHYDKALALYTEAIDVVRDMSVLYTNRAQTLIKLERYEEALTDCDWALRAFSNSIKAYIHRGRAYLALKKFDEAEESFNKVIEIDSTKTNAVNGYLRDVHLARQMAQREEVADRLFESGDAGAKGVVEVLQRIGKEGQLPIYYAGGLRVLQPLLNANESDQTLFRTHGGLKLINSHPVISKCLAADLMKLAPDEVDLCLAYFEALQAALLHNGENQVQLMSLA</sequence>
<proteinExistence type="predicted"/>
<dbReference type="AlphaFoldDB" id="R7UV42"/>
<reference evidence="4" key="1">
    <citation type="submission" date="2012-12" db="EMBL/GenBank/DDBJ databases">
        <authorList>
            <person name="Hellsten U."/>
            <person name="Grimwood J."/>
            <person name="Chapman J.A."/>
            <person name="Shapiro H."/>
            <person name="Aerts A."/>
            <person name="Otillar R.P."/>
            <person name="Terry A.Y."/>
            <person name="Boore J.L."/>
            <person name="Simakov O."/>
            <person name="Marletaz F."/>
            <person name="Cho S.-J."/>
            <person name="Edsinger-Gonzales E."/>
            <person name="Havlak P."/>
            <person name="Kuo D.-H."/>
            <person name="Larsson T."/>
            <person name="Lv J."/>
            <person name="Arendt D."/>
            <person name="Savage R."/>
            <person name="Osoegawa K."/>
            <person name="de Jong P."/>
            <person name="Lindberg D.R."/>
            <person name="Seaver E.C."/>
            <person name="Weisblat D.A."/>
            <person name="Putnam N.H."/>
            <person name="Grigoriev I.V."/>
            <person name="Rokhsar D.S."/>
        </authorList>
    </citation>
    <scope>NUCLEOTIDE SEQUENCE</scope>
    <source>
        <strain evidence="4">I ESC-2004</strain>
    </source>
</reference>
<dbReference type="GO" id="GO:0005813">
    <property type="term" value="C:centrosome"/>
    <property type="evidence" value="ECO:0007669"/>
    <property type="project" value="TreeGrafter"/>
</dbReference>
<gene>
    <name evidence="2" type="ORF">CAPTEDRAFT_220389</name>
</gene>
<protein>
    <submittedName>
        <fullName evidence="2 3">Uncharacterized protein</fullName>
    </submittedName>
</protein>
<dbReference type="PROSITE" id="PS50293">
    <property type="entry name" value="TPR_REGION"/>
    <property type="match status" value="1"/>
</dbReference>
<evidence type="ECO:0000313" key="4">
    <source>
        <dbReference type="Proteomes" id="UP000014760"/>
    </source>
</evidence>